<dbReference type="HOGENOM" id="CLU_1634573_0_0_11"/>
<dbReference type="Proteomes" id="UP000013167">
    <property type="component" value="Unassembled WGS sequence"/>
</dbReference>
<accession>N0E3S9</accession>
<gene>
    <name evidence="1" type="ORF">BN10_990022</name>
</gene>
<proteinExistence type="predicted"/>
<sequence>MGEHRRACLVRDELALGEDRSLEAPHLLDGPAGAAGDLLGAEPRADEGLDIARTQAPLDLDLQLAQARPVPTGGGTQGVVERQTVSAAVAIGEEEVITVLVDADQLEVLHACFASVVMAVMARVLLDSATVPRIRPRGRAADRLRLRGDQLSCRPCARPGPV</sequence>
<comment type="caution">
    <text evidence="1">The sequence shown here is derived from an EMBL/GenBank/DDBJ whole genome shotgun (WGS) entry which is preliminary data.</text>
</comment>
<organism evidence="1 2">
    <name type="scientific">Phycicoccus elongatus Lp2</name>
    <dbReference type="NCBI Taxonomy" id="1193181"/>
    <lineage>
        <taxon>Bacteria</taxon>
        <taxon>Bacillati</taxon>
        <taxon>Actinomycetota</taxon>
        <taxon>Actinomycetes</taxon>
        <taxon>Micrococcales</taxon>
        <taxon>Intrasporangiaceae</taxon>
        <taxon>Phycicoccus</taxon>
    </lineage>
</organism>
<dbReference type="EMBL" id="CAIZ01000173">
    <property type="protein sequence ID" value="CCH71547.1"/>
    <property type="molecule type" value="Genomic_DNA"/>
</dbReference>
<name>N0E3S9_9MICO</name>
<protein>
    <submittedName>
        <fullName evidence="1">Uncharacterized protein</fullName>
    </submittedName>
</protein>
<dbReference type="AlphaFoldDB" id="N0E3S9"/>
<evidence type="ECO:0000313" key="1">
    <source>
        <dbReference type="EMBL" id="CCH71547.1"/>
    </source>
</evidence>
<reference evidence="1 2" key="1">
    <citation type="journal article" date="2013" name="ISME J.">
        <title>A metabolic model for members of the genus Tetrasphaera involved in enhanced biological phosphorus removal.</title>
        <authorList>
            <person name="Kristiansen R."/>
            <person name="Nguyen H.T.T."/>
            <person name="Saunders A.M."/>
            <person name="Nielsen J.L."/>
            <person name="Wimmer R."/>
            <person name="Le V.Q."/>
            <person name="McIlroy S.J."/>
            <person name="Petrovski S."/>
            <person name="Seviour R.J."/>
            <person name="Calteau A."/>
            <person name="Nielsen K.L."/>
            <person name="Nielsen P.H."/>
        </authorList>
    </citation>
    <scope>NUCLEOTIDE SEQUENCE [LARGE SCALE GENOMIC DNA]</scope>
    <source>
        <strain evidence="1 2">Lp2</strain>
    </source>
</reference>
<keyword evidence="2" id="KW-1185">Reference proteome</keyword>
<evidence type="ECO:0000313" key="2">
    <source>
        <dbReference type="Proteomes" id="UP000013167"/>
    </source>
</evidence>